<dbReference type="Proteomes" id="UP001054854">
    <property type="component" value="Unassembled WGS sequence"/>
</dbReference>
<gene>
    <name evidence="2" type="ORF">TPA0910_85850</name>
</gene>
<proteinExistence type="predicted"/>
<feature type="region of interest" description="Disordered" evidence="1">
    <location>
        <begin position="27"/>
        <end position="50"/>
    </location>
</feature>
<organism evidence="2 3">
    <name type="scientific">Streptomyces hygroscopicus</name>
    <dbReference type="NCBI Taxonomy" id="1912"/>
    <lineage>
        <taxon>Bacteria</taxon>
        <taxon>Bacillati</taxon>
        <taxon>Actinomycetota</taxon>
        <taxon>Actinomycetes</taxon>
        <taxon>Kitasatosporales</taxon>
        <taxon>Streptomycetaceae</taxon>
        <taxon>Streptomyces</taxon>
        <taxon>Streptomyces violaceusniger group</taxon>
    </lineage>
</organism>
<evidence type="ECO:0000256" key="1">
    <source>
        <dbReference type="SAM" id="MobiDB-lite"/>
    </source>
</evidence>
<keyword evidence="3" id="KW-1185">Reference proteome</keyword>
<evidence type="ECO:0000313" key="3">
    <source>
        <dbReference type="Proteomes" id="UP001054854"/>
    </source>
</evidence>
<evidence type="ECO:0000313" key="2">
    <source>
        <dbReference type="EMBL" id="GHJ34152.1"/>
    </source>
</evidence>
<protein>
    <submittedName>
        <fullName evidence="2">Uncharacterized protein</fullName>
    </submittedName>
</protein>
<sequence>MGNPGNPSIASLTPGARAVLRRITDLGGTASSDQVQQYSADRPTTPITKAKTGETLTSCPLGGLGHLLGKPLGRHPRGVEAIALLSRHPLRPRTGQATRSTPLRILPPPDRAS</sequence>
<reference evidence="2" key="1">
    <citation type="submission" date="2024-05" db="EMBL/GenBank/DDBJ databases">
        <title>Whole genome shotgun sequence of Streptomyces hygroscopicus NBRC 113678.</title>
        <authorList>
            <person name="Komaki H."/>
            <person name="Tamura T."/>
        </authorList>
    </citation>
    <scope>NUCLEOTIDE SEQUENCE</scope>
    <source>
        <strain evidence="2">N11-34</strain>
    </source>
</reference>
<dbReference type="EMBL" id="BNEK01000005">
    <property type="protein sequence ID" value="GHJ34152.1"/>
    <property type="molecule type" value="Genomic_DNA"/>
</dbReference>
<accession>A0ABQ3UEZ8</accession>
<feature type="compositionally biased region" description="Polar residues" evidence="1">
    <location>
        <begin position="29"/>
        <end position="39"/>
    </location>
</feature>
<feature type="region of interest" description="Disordered" evidence="1">
    <location>
        <begin position="90"/>
        <end position="113"/>
    </location>
</feature>
<name>A0ABQ3UEZ8_STRHY</name>
<comment type="caution">
    <text evidence="2">The sequence shown here is derived from an EMBL/GenBank/DDBJ whole genome shotgun (WGS) entry which is preliminary data.</text>
</comment>